<dbReference type="AlphaFoldDB" id="A0A9D1IRN3"/>
<dbReference type="InterPro" id="IPR032432">
    <property type="entry name" value="Radical_SAM_C"/>
</dbReference>
<gene>
    <name evidence="8" type="ORF">IAD19_03115</name>
</gene>
<keyword evidence="3" id="KW-0949">S-adenosyl-L-methionine</keyword>
<dbReference type="Proteomes" id="UP000824082">
    <property type="component" value="Unassembled WGS sequence"/>
</dbReference>
<dbReference type="GO" id="GO:0003824">
    <property type="term" value="F:catalytic activity"/>
    <property type="evidence" value="ECO:0007669"/>
    <property type="project" value="InterPro"/>
</dbReference>
<dbReference type="Pfam" id="PF04055">
    <property type="entry name" value="Radical_SAM"/>
    <property type="match status" value="1"/>
</dbReference>
<name>A0A9D1IRN3_9FIRM</name>
<feature type="domain" description="Radical SAM core" evidence="7">
    <location>
        <begin position="1"/>
        <end position="229"/>
    </location>
</feature>
<dbReference type="Pfam" id="PF16199">
    <property type="entry name" value="Radical_SAM_C"/>
    <property type="match status" value="1"/>
</dbReference>
<keyword evidence="2" id="KW-0004">4Fe-4S</keyword>
<evidence type="ECO:0000313" key="8">
    <source>
        <dbReference type="EMBL" id="HIU41521.1"/>
    </source>
</evidence>
<reference evidence="8" key="2">
    <citation type="journal article" date="2021" name="PeerJ">
        <title>Extensive microbial diversity within the chicken gut microbiome revealed by metagenomics and culture.</title>
        <authorList>
            <person name="Gilroy R."/>
            <person name="Ravi A."/>
            <person name="Getino M."/>
            <person name="Pursley I."/>
            <person name="Horton D.L."/>
            <person name="Alikhan N.F."/>
            <person name="Baker D."/>
            <person name="Gharbi K."/>
            <person name="Hall N."/>
            <person name="Watson M."/>
            <person name="Adriaenssens E.M."/>
            <person name="Foster-Nyarko E."/>
            <person name="Jarju S."/>
            <person name="Secka A."/>
            <person name="Antonio M."/>
            <person name="Oren A."/>
            <person name="Chaudhuri R.R."/>
            <person name="La Ragione R."/>
            <person name="Hildebrand F."/>
            <person name="Pallen M.J."/>
        </authorList>
    </citation>
    <scope>NUCLEOTIDE SEQUENCE</scope>
    <source>
        <strain evidence="8">4509</strain>
    </source>
</reference>
<dbReference type="PROSITE" id="PS51918">
    <property type="entry name" value="RADICAL_SAM"/>
    <property type="match status" value="1"/>
</dbReference>
<keyword evidence="5" id="KW-0408">Iron</keyword>
<dbReference type="GO" id="GO:0002926">
    <property type="term" value="P:tRNA wobble base 5-methoxycarbonylmethyl-2-thiouridinylation"/>
    <property type="evidence" value="ECO:0007669"/>
    <property type="project" value="TreeGrafter"/>
</dbReference>
<dbReference type="GO" id="GO:0046872">
    <property type="term" value="F:metal ion binding"/>
    <property type="evidence" value="ECO:0007669"/>
    <property type="project" value="UniProtKB-KW"/>
</dbReference>
<organism evidence="8 9">
    <name type="scientific">Candidatus Egerieicola faecale</name>
    <dbReference type="NCBI Taxonomy" id="2840774"/>
    <lineage>
        <taxon>Bacteria</taxon>
        <taxon>Bacillati</taxon>
        <taxon>Bacillota</taxon>
        <taxon>Clostridia</taxon>
        <taxon>Eubacteriales</taxon>
        <taxon>Oscillospiraceae</taxon>
        <taxon>Oscillospiraceae incertae sedis</taxon>
        <taxon>Candidatus Egerieicola</taxon>
    </lineage>
</organism>
<dbReference type="CDD" id="cd01335">
    <property type="entry name" value="Radical_SAM"/>
    <property type="match status" value="1"/>
</dbReference>
<reference evidence="8" key="1">
    <citation type="submission" date="2020-10" db="EMBL/GenBank/DDBJ databases">
        <authorList>
            <person name="Gilroy R."/>
        </authorList>
    </citation>
    <scope>NUCLEOTIDE SEQUENCE</scope>
    <source>
        <strain evidence="8">4509</strain>
    </source>
</reference>
<proteinExistence type="predicted"/>
<evidence type="ECO:0000256" key="3">
    <source>
        <dbReference type="ARBA" id="ARBA00022691"/>
    </source>
</evidence>
<comment type="caution">
    <text evidence="8">The sequence shown here is derived from an EMBL/GenBank/DDBJ whole genome shotgun (WGS) entry which is preliminary data.</text>
</comment>
<dbReference type="InterPro" id="IPR007197">
    <property type="entry name" value="rSAM"/>
</dbReference>
<keyword evidence="4" id="KW-0479">Metal-binding</keyword>
<dbReference type="SUPFAM" id="SSF102114">
    <property type="entry name" value="Radical SAM enzymes"/>
    <property type="match status" value="1"/>
</dbReference>
<dbReference type="PANTHER" id="PTHR11135">
    <property type="entry name" value="HISTONE ACETYLTRANSFERASE-RELATED"/>
    <property type="match status" value="1"/>
</dbReference>
<dbReference type="SFLD" id="SFLDG01082">
    <property type="entry name" value="B12-binding_domain_containing"/>
    <property type="match status" value="1"/>
</dbReference>
<dbReference type="InterPro" id="IPR058240">
    <property type="entry name" value="rSAM_sf"/>
</dbReference>
<sequence>MSCHNIPVFLPHAGCPHRCLFCDQHSISGTVRTPSPEEVRAYLEECLAHYPHDPVQTEIAFFGGSFTCMDLDYQRALLDIGGELVSQYGLQGIRLSTRPDGISPEIIRHLLEYPVQAVELGAQSMNDEVLGKNRRGHTAADTVRAAGLIRQTGLELGLQMMVGLLGDTAETVWETARALANLQPDTVRIYPMVILRDTPAFALWEKGKYPIFSLEEGIQLCAGLLAFFEERQIRVIKLGLHASKEVEGQYAAGLYHPAFRELCESRLYRQGMFSQISRWEQKRGTVYVHPKGLSACIGQKRENIIWLHQKGVEVRVKPKETVGRGWLLLCPEGCEKEEQGIAVKVTGTAGV</sequence>
<dbReference type="PANTHER" id="PTHR11135:SF0">
    <property type="entry name" value="ELONGATOR COMPLEX PROTEIN 3"/>
    <property type="match status" value="1"/>
</dbReference>
<evidence type="ECO:0000256" key="2">
    <source>
        <dbReference type="ARBA" id="ARBA00022485"/>
    </source>
</evidence>
<evidence type="ECO:0000256" key="1">
    <source>
        <dbReference type="ARBA" id="ARBA00001966"/>
    </source>
</evidence>
<dbReference type="SMART" id="SM00729">
    <property type="entry name" value="Elp3"/>
    <property type="match status" value="1"/>
</dbReference>
<dbReference type="GO" id="GO:0051539">
    <property type="term" value="F:4 iron, 4 sulfur cluster binding"/>
    <property type="evidence" value="ECO:0007669"/>
    <property type="project" value="UniProtKB-KW"/>
</dbReference>
<dbReference type="SFLD" id="SFLDG01086">
    <property type="entry name" value="elongater_protein-like"/>
    <property type="match status" value="1"/>
</dbReference>
<evidence type="ECO:0000256" key="6">
    <source>
        <dbReference type="ARBA" id="ARBA00023014"/>
    </source>
</evidence>
<evidence type="ECO:0000259" key="7">
    <source>
        <dbReference type="PROSITE" id="PS51918"/>
    </source>
</evidence>
<dbReference type="EMBL" id="DVMX01000059">
    <property type="protein sequence ID" value="HIU41521.1"/>
    <property type="molecule type" value="Genomic_DNA"/>
</dbReference>
<keyword evidence="6" id="KW-0411">Iron-sulfur</keyword>
<evidence type="ECO:0000256" key="5">
    <source>
        <dbReference type="ARBA" id="ARBA00023004"/>
    </source>
</evidence>
<dbReference type="SFLD" id="SFLDS00029">
    <property type="entry name" value="Radical_SAM"/>
    <property type="match status" value="1"/>
</dbReference>
<dbReference type="InterPro" id="IPR023404">
    <property type="entry name" value="rSAM_horseshoe"/>
</dbReference>
<dbReference type="GO" id="GO:0005737">
    <property type="term" value="C:cytoplasm"/>
    <property type="evidence" value="ECO:0007669"/>
    <property type="project" value="TreeGrafter"/>
</dbReference>
<evidence type="ECO:0000313" key="9">
    <source>
        <dbReference type="Proteomes" id="UP000824082"/>
    </source>
</evidence>
<dbReference type="InterPro" id="IPR006638">
    <property type="entry name" value="Elp3/MiaA/NifB-like_rSAM"/>
</dbReference>
<accession>A0A9D1IRN3</accession>
<dbReference type="InterPro" id="IPR039661">
    <property type="entry name" value="ELP3"/>
</dbReference>
<comment type="cofactor">
    <cofactor evidence="1">
        <name>[4Fe-4S] cluster</name>
        <dbReference type="ChEBI" id="CHEBI:49883"/>
    </cofactor>
</comment>
<protein>
    <submittedName>
        <fullName evidence="8">Radical SAM protein</fullName>
    </submittedName>
</protein>
<evidence type="ECO:0000256" key="4">
    <source>
        <dbReference type="ARBA" id="ARBA00022723"/>
    </source>
</evidence>
<dbReference type="Gene3D" id="3.80.30.20">
    <property type="entry name" value="tm_1862 like domain"/>
    <property type="match status" value="1"/>
</dbReference>